<dbReference type="PANTHER" id="PTHR30329">
    <property type="entry name" value="STATOR ELEMENT OF FLAGELLAR MOTOR COMPLEX"/>
    <property type="match status" value="1"/>
</dbReference>
<dbReference type="PRINTS" id="PR01021">
    <property type="entry name" value="OMPADOMAIN"/>
</dbReference>
<dbReference type="GO" id="GO:0009279">
    <property type="term" value="C:cell outer membrane"/>
    <property type="evidence" value="ECO:0007669"/>
    <property type="project" value="UniProtKB-SubCell"/>
</dbReference>
<evidence type="ECO:0000313" key="7">
    <source>
        <dbReference type="EMBL" id="HGU32777.1"/>
    </source>
</evidence>
<reference evidence="7" key="1">
    <citation type="journal article" date="2020" name="mSystems">
        <title>Genome- and Community-Level Interaction Insights into Carbon Utilization and Element Cycling Functions of Hydrothermarchaeota in Hydrothermal Sediment.</title>
        <authorList>
            <person name="Zhou Z."/>
            <person name="Liu Y."/>
            <person name="Xu W."/>
            <person name="Pan J."/>
            <person name="Luo Z.H."/>
            <person name="Li M."/>
        </authorList>
    </citation>
    <scope>NUCLEOTIDE SEQUENCE [LARGE SCALE GENOMIC DNA]</scope>
    <source>
        <strain evidence="7">SpSt-477</strain>
    </source>
</reference>
<keyword evidence="5" id="KW-0812">Transmembrane</keyword>
<dbReference type="PROSITE" id="PS51123">
    <property type="entry name" value="OMPA_2"/>
    <property type="match status" value="1"/>
</dbReference>
<evidence type="ECO:0000259" key="6">
    <source>
        <dbReference type="PROSITE" id="PS51123"/>
    </source>
</evidence>
<sequence>MRHEASVTQRVWMVVIWMGMLGFLACGPKVQFLLLPNDDGTVGKILVQNQGGSQIVDRANYETHVEDPAKAPSEPRLMPPEEIQKVFGDVLKISVRPPDHFLLYFQEGKAELTEESKALVPKILQTIRDRQSHDISIVGHADTKGSAEVNFRISKQRAEFVANLLQTAGVDPAILDVTSHGERNLLVPTADEVSEPRNRRVEVTVR</sequence>
<evidence type="ECO:0000256" key="5">
    <source>
        <dbReference type="SAM" id="Phobius"/>
    </source>
</evidence>
<dbReference type="InterPro" id="IPR050330">
    <property type="entry name" value="Bact_OuterMem_StrucFunc"/>
</dbReference>
<evidence type="ECO:0000256" key="2">
    <source>
        <dbReference type="ARBA" id="ARBA00023136"/>
    </source>
</evidence>
<accession>A0A7C4RSI7</accession>
<evidence type="ECO:0000256" key="1">
    <source>
        <dbReference type="ARBA" id="ARBA00004442"/>
    </source>
</evidence>
<dbReference type="InterPro" id="IPR006664">
    <property type="entry name" value="OMP_bac"/>
</dbReference>
<evidence type="ECO:0000256" key="4">
    <source>
        <dbReference type="PROSITE-ProRule" id="PRU00473"/>
    </source>
</evidence>
<dbReference type="InterPro" id="IPR036737">
    <property type="entry name" value="OmpA-like_sf"/>
</dbReference>
<dbReference type="Pfam" id="PF00691">
    <property type="entry name" value="OmpA"/>
    <property type="match status" value="1"/>
</dbReference>
<dbReference type="AlphaFoldDB" id="A0A7C4RSI7"/>
<dbReference type="InterPro" id="IPR006665">
    <property type="entry name" value="OmpA-like"/>
</dbReference>
<gene>
    <name evidence="7" type="ORF">ENS29_07975</name>
</gene>
<organism evidence="7">
    <name type="scientific">Desulfatirhabdium butyrativorans</name>
    <dbReference type="NCBI Taxonomy" id="340467"/>
    <lineage>
        <taxon>Bacteria</taxon>
        <taxon>Pseudomonadati</taxon>
        <taxon>Thermodesulfobacteriota</taxon>
        <taxon>Desulfobacteria</taxon>
        <taxon>Desulfobacterales</taxon>
        <taxon>Desulfatirhabdiaceae</taxon>
        <taxon>Desulfatirhabdium</taxon>
    </lineage>
</organism>
<dbReference type="EMBL" id="DSUH01000190">
    <property type="protein sequence ID" value="HGU32777.1"/>
    <property type="molecule type" value="Genomic_DNA"/>
</dbReference>
<comment type="subcellular location">
    <subcellularLocation>
        <location evidence="1">Cell outer membrane</location>
    </subcellularLocation>
</comment>
<keyword evidence="2 4" id="KW-0472">Membrane</keyword>
<dbReference type="Gene3D" id="3.30.1330.60">
    <property type="entry name" value="OmpA-like domain"/>
    <property type="match status" value="1"/>
</dbReference>
<comment type="caution">
    <text evidence="7">The sequence shown here is derived from an EMBL/GenBank/DDBJ whole genome shotgun (WGS) entry which is preliminary data.</text>
</comment>
<name>A0A7C4RSI7_9BACT</name>
<keyword evidence="5" id="KW-1133">Transmembrane helix</keyword>
<evidence type="ECO:0000256" key="3">
    <source>
        <dbReference type="ARBA" id="ARBA00023237"/>
    </source>
</evidence>
<keyword evidence="3" id="KW-0998">Cell outer membrane</keyword>
<protein>
    <submittedName>
        <fullName evidence="7">OmpA family protein</fullName>
    </submittedName>
</protein>
<proteinExistence type="predicted"/>
<feature type="domain" description="OmpA-like" evidence="6">
    <location>
        <begin position="92"/>
        <end position="206"/>
    </location>
</feature>
<dbReference type="CDD" id="cd07185">
    <property type="entry name" value="OmpA_C-like"/>
    <property type="match status" value="1"/>
</dbReference>
<dbReference type="PROSITE" id="PS51257">
    <property type="entry name" value="PROKAR_LIPOPROTEIN"/>
    <property type="match status" value="1"/>
</dbReference>
<dbReference type="PANTHER" id="PTHR30329:SF21">
    <property type="entry name" value="LIPOPROTEIN YIAD-RELATED"/>
    <property type="match status" value="1"/>
</dbReference>
<dbReference type="SUPFAM" id="SSF103088">
    <property type="entry name" value="OmpA-like"/>
    <property type="match status" value="1"/>
</dbReference>
<feature type="transmembrane region" description="Helical" evidence="5">
    <location>
        <begin position="12"/>
        <end position="34"/>
    </location>
</feature>